<dbReference type="AlphaFoldDB" id="F8PKG7"/>
<dbReference type="InParanoid" id="F8PKG7"/>
<organism evidence="2">
    <name type="scientific">Serpula lacrymans var. lacrymans (strain S7.3)</name>
    <name type="common">Dry rot fungus</name>
    <dbReference type="NCBI Taxonomy" id="936435"/>
    <lineage>
        <taxon>Eukaryota</taxon>
        <taxon>Fungi</taxon>
        <taxon>Dikarya</taxon>
        <taxon>Basidiomycota</taxon>
        <taxon>Agaricomycotina</taxon>
        <taxon>Agaricomycetes</taxon>
        <taxon>Agaricomycetidae</taxon>
        <taxon>Boletales</taxon>
        <taxon>Coniophorineae</taxon>
        <taxon>Serpulaceae</taxon>
        <taxon>Serpula</taxon>
    </lineage>
</organism>
<keyword evidence="2" id="KW-1185">Reference proteome</keyword>
<proteinExistence type="predicted"/>
<gene>
    <name evidence="1" type="ORF">SERLA73DRAFT_129553</name>
</gene>
<accession>F8PKG7</accession>
<dbReference type="EMBL" id="GL945475">
    <property type="protein sequence ID" value="EGO03301.1"/>
    <property type="molecule type" value="Genomic_DNA"/>
</dbReference>
<dbReference type="HOGENOM" id="CLU_2819704_0_0_1"/>
<evidence type="ECO:0000313" key="1">
    <source>
        <dbReference type="EMBL" id="EGO03301.1"/>
    </source>
</evidence>
<protein>
    <submittedName>
        <fullName evidence="1">Uncharacterized protein</fullName>
    </submittedName>
</protein>
<evidence type="ECO:0000313" key="2">
    <source>
        <dbReference type="Proteomes" id="UP000008063"/>
    </source>
</evidence>
<reference evidence="2" key="1">
    <citation type="journal article" date="2011" name="Science">
        <title>The plant cell wall-decomposing machinery underlies the functional diversity of forest fungi.</title>
        <authorList>
            <person name="Eastwood D.C."/>
            <person name="Floudas D."/>
            <person name="Binder M."/>
            <person name="Majcherczyk A."/>
            <person name="Schneider P."/>
            <person name="Aerts A."/>
            <person name="Asiegbu F.O."/>
            <person name="Baker S.E."/>
            <person name="Barry K."/>
            <person name="Bendiksby M."/>
            <person name="Blumentritt M."/>
            <person name="Coutinho P.M."/>
            <person name="Cullen D."/>
            <person name="de Vries R.P."/>
            <person name="Gathman A."/>
            <person name="Goodell B."/>
            <person name="Henrissat B."/>
            <person name="Ihrmark K."/>
            <person name="Kauserud H."/>
            <person name="Kohler A."/>
            <person name="LaButti K."/>
            <person name="Lapidus A."/>
            <person name="Lavin J.L."/>
            <person name="Lee Y.-H."/>
            <person name="Lindquist E."/>
            <person name="Lilly W."/>
            <person name="Lucas S."/>
            <person name="Morin E."/>
            <person name="Murat C."/>
            <person name="Oguiza J.A."/>
            <person name="Park J."/>
            <person name="Pisabarro A.G."/>
            <person name="Riley R."/>
            <person name="Rosling A."/>
            <person name="Salamov A."/>
            <person name="Schmidt O."/>
            <person name="Schmutz J."/>
            <person name="Skrede I."/>
            <person name="Stenlid J."/>
            <person name="Wiebenga A."/>
            <person name="Xie X."/>
            <person name="Kuees U."/>
            <person name="Hibbett D.S."/>
            <person name="Hoffmeister D."/>
            <person name="Hoegberg N."/>
            <person name="Martin F."/>
            <person name="Grigoriev I.V."/>
            <person name="Watkinson S.C."/>
        </authorList>
    </citation>
    <scope>NUCLEOTIDE SEQUENCE [LARGE SCALE GENOMIC DNA]</scope>
    <source>
        <strain evidence="2">strain S7.3</strain>
    </source>
</reference>
<sequence>MTGAVPVAELTSGAQAVGLAQHNGVSAIYGIAEDPDDITKRDTGAQHKAIGRTNHAGVSTDYGIAEDP</sequence>
<name>F8PKG7_SERL3</name>
<dbReference type="Proteomes" id="UP000008063">
    <property type="component" value="Unassembled WGS sequence"/>
</dbReference>